<evidence type="ECO:0000313" key="3">
    <source>
        <dbReference type="Proteomes" id="UP001244640"/>
    </source>
</evidence>
<dbReference type="Gene3D" id="3.40.1350.10">
    <property type="match status" value="1"/>
</dbReference>
<sequence>MSKTSEINWQDYEAITKYVYESLGSQYGIKVLGYGNTCKLRGKSGVLHQIDVLTEQLDGTKSMRTAIECKYCKEKANKDIVMKLSETMLDLGIEKGIIVCKSGFTKDTVLYAEHKGIKLVKLWEAGESDVDYKKEIEFGTLDIRLNITRTRANITSITFVDKTIHFDPLIGAAYLFNLRDACGREVNLKPYLLKFASEVTKRREVLKNITLDYSTDRKLFLDVENGVLAIEKFSVTGFLTIDDLSTKKYFTLTDQVWMIMEELFDKRRFSLSKSGLIWSDRENDNNI</sequence>
<dbReference type="Proteomes" id="UP001244640">
    <property type="component" value="Unassembled WGS sequence"/>
</dbReference>
<dbReference type="EMBL" id="JAUTBA010000001">
    <property type="protein sequence ID" value="MDQ1150319.1"/>
    <property type="molecule type" value="Genomic_DNA"/>
</dbReference>
<feature type="domain" description="Restriction endonuclease type IV Mrr" evidence="1">
    <location>
        <begin position="6"/>
        <end position="121"/>
    </location>
</feature>
<accession>A0ABU0U5T9</accession>
<organism evidence="2 3">
    <name type="scientific">Sphingobacterium zeae</name>
    <dbReference type="NCBI Taxonomy" id="1776859"/>
    <lineage>
        <taxon>Bacteria</taxon>
        <taxon>Pseudomonadati</taxon>
        <taxon>Bacteroidota</taxon>
        <taxon>Sphingobacteriia</taxon>
        <taxon>Sphingobacteriales</taxon>
        <taxon>Sphingobacteriaceae</taxon>
        <taxon>Sphingobacterium</taxon>
    </lineage>
</organism>
<comment type="caution">
    <text evidence="2">The sequence shown here is derived from an EMBL/GenBank/DDBJ whole genome shotgun (WGS) entry which is preliminary data.</text>
</comment>
<dbReference type="InterPro" id="IPR007560">
    <property type="entry name" value="Restrct_endonuc_IV_Mrr"/>
</dbReference>
<proteinExistence type="predicted"/>
<evidence type="ECO:0000259" key="1">
    <source>
        <dbReference type="Pfam" id="PF04471"/>
    </source>
</evidence>
<dbReference type="SUPFAM" id="SSF52980">
    <property type="entry name" value="Restriction endonuclease-like"/>
    <property type="match status" value="1"/>
</dbReference>
<dbReference type="Pfam" id="PF04471">
    <property type="entry name" value="Mrr_cat"/>
    <property type="match status" value="1"/>
</dbReference>
<keyword evidence="3" id="KW-1185">Reference proteome</keyword>
<gene>
    <name evidence="2" type="ORF">QE382_002303</name>
</gene>
<reference evidence="2 3" key="1">
    <citation type="submission" date="2023-07" db="EMBL/GenBank/DDBJ databases">
        <title>Functional and genomic diversity of the sorghum phyllosphere microbiome.</title>
        <authorList>
            <person name="Shade A."/>
        </authorList>
    </citation>
    <scope>NUCLEOTIDE SEQUENCE [LARGE SCALE GENOMIC DNA]</scope>
    <source>
        <strain evidence="2 3">SORGH_AS_0892</strain>
    </source>
</reference>
<protein>
    <recommendedName>
        <fullName evidence="1">Restriction endonuclease type IV Mrr domain-containing protein</fullName>
    </recommendedName>
</protein>
<dbReference type="InterPro" id="IPR011335">
    <property type="entry name" value="Restrct_endonuc-II-like"/>
</dbReference>
<evidence type="ECO:0000313" key="2">
    <source>
        <dbReference type="EMBL" id="MDQ1150319.1"/>
    </source>
</evidence>
<name>A0ABU0U5T9_9SPHI</name>
<dbReference type="InterPro" id="IPR011856">
    <property type="entry name" value="tRNA_endonuc-like_dom_sf"/>
</dbReference>
<dbReference type="RefSeq" id="WP_307185991.1">
    <property type="nucleotide sequence ID" value="NZ_JAUTBA010000001.1"/>
</dbReference>